<accession>A0A1M4XB70</accession>
<dbReference type="Pfam" id="PF07949">
    <property type="entry name" value="YbbR"/>
    <property type="match status" value="3"/>
</dbReference>
<dbReference type="Gene3D" id="2.170.120.30">
    <property type="match status" value="1"/>
</dbReference>
<dbReference type="Gene3D" id="2.170.120.40">
    <property type="entry name" value="YbbR-like domain"/>
    <property type="match status" value="2"/>
</dbReference>
<evidence type="ECO:0000313" key="4">
    <source>
        <dbReference type="Proteomes" id="UP000184196"/>
    </source>
</evidence>
<dbReference type="RefSeq" id="WP_073163711.1">
    <property type="nucleotide sequence ID" value="NZ_FQUW01000011.1"/>
</dbReference>
<dbReference type="InterPro" id="IPR053154">
    <property type="entry name" value="c-di-AMP_regulator"/>
</dbReference>
<dbReference type="PANTHER" id="PTHR37804:SF1">
    <property type="entry name" value="CDAA REGULATORY PROTEIN CDAR"/>
    <property type="match status" value="1"/>
</dbReference>
<evidence type="ECO:0000313" key="3">
    <source>
        <dbReference type="EMBL" id="SHE90757.1"/>
    </source>
</evidence>
<keyword evidence="4" id="KW-1185">Reference proteome</keyword>
<sequence length="315" mass="33659">MPRLNWRNFSLQILSLLMALILWVYVTNEQNPIEERTFNVPLQGRGIPEGFQVTGLPSTVSVQVQGSRSQLVTLTPGDFQAAVDLSGIARGENEPAVTVNAPPGIRVLRVLPPRVRVHADRIVEKEVPVEVTFKGQPAAGYSVQAATVDPPLVHLKGPERLVKTIGRVTASVNVQGASGAVERSVTLTGLPGEVSAFPPVVKVVVSILALPAREVPVEPRVRGTPADGYRVEEVLVEPGSVQVLAPAPVLEGVQRVSTAPLDINGASQDVVRRVSLVAPGSGIILRPREVQVTVRLSPLPENPPASTEPEEQKQD</sequence>
<protein>
    <submittedName>
        <fullName evidence="3">YbbR domain-containing protein</fullName>
    </submittedName>
</protein>
<dbReference type="PANTHER" id="PTHR37804">
    <property type="entry name" value="CDAA REGULATORY PROTEIN CDAR"/>
    <property type="match status" value="1"/>
</dbReference>
<reference evidence="4" key="1">
    <citation type="submission" date="2016-11" db="EMBL/GenBank/DDBJ databases">
        <authorList>
            <person name="Varghese N."/>
            <person name="Submissions S."/>
        </authorList>
    </citation>
    <scope>NUCLEOTIDE SEQUENCE [LARGE SCALE GENOMIC DNA]</scope>
    <source>
        <strain evidence="4">DSM 11792</strain>
    </source>
</reference>
<feature type="region of interest" description="Disordered" evidence="1">
    <location>
        <begin position="296"/>
        <end position="315"/>
    </location>
</feature>
<proteinExistence type="predicted"/>
<dbReference type="OrthoDB" id="2111604at2"/>
<evidence type="ECO:0000256" key="2">
    <source>
        <dbReference type="SAM" id="Phobius"/>
    </source>
</evidence>
<dbReference type="AlphaFoldDB" id="A0A1M4XB70"/>
<name>A0A1M4XB70_9FIRM</name>
<keyword evidence="2" id="KW-1133">Transmembrane helix</keyword>
<keyword evidence="2" id="KW-0472">Membrane</keyword>
<feature type="transmembrane region" description="Helical" evidence="2">
    <location>
        <begin position="9"/>
        <end position="26"/>
    </location>
</feature>
<organism evidence="3 4">
    <name type="scientific">Desulfofundulus australicus DSM 11792</name>
    <dbReference type="NCBI Taxonomy" id="1121425"/>
    <lineage>
        <taxon>Bacteria</taxon>
        <taxon>Bacillati</taxon>
        <taxon>Bacillota</taxon>
        <taxon>Clostridia</taxon>
        <taxon>Eubacteriales</taxon>
        <taxon>Peptococcaceae</taxon>
        <taxon>Desulfofundulus</taxon>
    </lineage>
</organism>
<keyword evidence="2" id="KW-0812">Transmembrane</keyword>
<dbReference type="CDD" id="cd20206">
    <property type="entry name" value="YbbR"/>
    <property type="match status" value="1"/>
</dbReference>
<dbReference type="Proteomes" id="UP000184196">
    <property type="component" value="Unassembled WGS sequence"/>
</dbReference>
<dbReference type="EMBL" id="FQUW01000011">
    <property type="protein sequence ID" value="SHE90757.1"/>
    <property type="molecule type" value="Genomic_DNA"/>
</dbReference>
<evidence type="ECO:0000256" key="1">
    <source>
        <dbReference type="SAM" id="MobiDB-lite"/>
    </source>
</evidence>
<dbReference type="InterPro" id="IPR012505">
    <property type="entry name" value="YbbR"/>
</dbReference>
<gene>
    <name evidence="3" type="ORF">SAMN02745218_01029</name>
</gene>